<gene>
    <name evidence="9" type="ORF">yc1106_05192</name>
</gene>
<name>A0A9Q9DRU7_CURCL</name>
<dbReference type="InterPro" id="IPR049326">
    <property type="entry name" value="Rhodopsin_dom_fungi"/>
</dbReference>
<evidence type="ECO:0000256" key="2">
    <source>
        <dbReference type="ARBA" id="ARBA00022692"/>
    </source>
</evidence>
<keyword evidence="10" id="KW-1185">Reference proteome</keyword>
<dbReference type="Proteomes" id="UP001056012">
    <property type="component" value="Chromosome 3"/>
</dbReference>
<evidence type="ECO:0000256" key="5">
    <source>
        <dbReference type="ARBA" id="ARBA00038359"/>
    </source>
</evidence>
<dbReference type="PANTHER" id="PTHR33048:SF47">
    <property type="entry name" value="INTEGRAL MEMBRANE PROTEIN-RELATED"/>
    <property type="match status" value="1"/>
</dbReference>
<keyword evidence="2 7" id="KW-0812">Transmembrane</keyword>
<dbReference type="AlphaFoldDB" id="A0A9Q9DRU7"/>
<proteinExistence type="inferred from homology"/>
<feature type="compositionally biased region" description="Polar residues" evidence="6">
    <location>
        <begin position="324"/>
        <end position="333"/>
    </location>
</feature>
<feature type="transmembrane region" description="Helical" evidence="7">
    <location>
        <begin position="224"/>
        <end position="248"/>
    </location>
</feature>
<feature type="domain" description="Rhodopsin" evidence="8">
    <location>
        <begin position="28"/>
        <end position="291"/>
    </location>
</feature>
<evidence type="ECO:0000256" key="4">
    <source>
        <dbReference type="ARBA" id="ARBA00023136"/>
    </source>
</evidence>
<feature type="region of interest" description="Disordered" evidence="6">
    <location>
        <begin position="324"/>
        <end position="343"/>
    </location>
</feature>
<feature type="transmembrane region" description="Helical" evidence="7">
    <location>
        <begin position="260"/>
        <end position="283"/>
    </location>
</feature>
<feature type="transmembrane region" description="Helical" evidence="7">
    <location>
        <begin position="44"/>
        <end position="67"/>
    </location>
</feature>
<sequence>MDLTVNIQPLAYAVAYITFFIGTLSIFLRFYCRYIVLRTWGWDDYIAVAILIFSFAQQGVLQMFLYWGCGLHIEVLDARQQLEIAKVRTDAQEKAPRPVIANKANQWLFVEEILYYSVHWVIKLAFLVFYLRLSPDSDNFRHAVHFGVGLNTAVWIASVLLACFQCTPFDAIFYPGTHSDAKCINKLILFVGPCVLNILVDIYILILPISTIWALKNIRMRRKIAVLCVIGFGGISVLIACCRIVLLLRLSSSSPTLDTSYILGTMTVVSALEIQSAIIAVNLPSLKALWTKYTGGSSGNDAGVPTSRQHLHHKAYRMSSLSGDSASMFNSSPDRGLRNKSNKKRASASTSCWDAENPLTSIASEEESVLSDMMAVVMPIQWVRSDIRAIRVGRGYIVRSMMSMERVEDCFPVGHFLRNYGPRRNAESVVASLV</sequence>
<feature type="transmembrane region" description="Helical" evidence="7">
    <location>
        <begin position="187"/>
        <end position="212"/>
    </location>
</feature>
<feature type="transmembrane region" description="Helical" evidence="7">
    <location>
        <begin position="12"/>
        <end position="32"/>
    </location>
</feature>
<organism evidence="9 10">
    <name type="scientific">Curvularia clavata</name>
    <dbReference type="NCBI Taxonomy" id="95742"/>
    <lineage>
        <taxon>Eukaryota</taxon>
        <taxon>Fungi</taxon>
        <taxon>Dikarya</taxon>
        <taxon>Ascomycota</taxon>
        <taxon>Pezizomycotina</taxon>
        <taxon>Dothideomycetes</taxon>
        <taxon>Pleosporomycetidae</taxon>
        <taxon>Pleosporales</taxon>
        <taxon>Pleosporineae</taxon>
        <taxon>Pleosporaceae</taxon>
        <taxon>Curvularia</taxon>
    </lineage>
</organism>
<evidence type="ECO:0000256" key="1">
    <source>
        <dbReference type="ARBA" id="ARBA00004141"/>
    </source>
</evidence>
<evidence type="ECO:0000256" key="3">
    <source>
        <dbReference type="ARBA" id="ARBA00022989"/>
    </source>
</evidence>
<keyword evidence="4 7" id="KW-0472">Membrane</keyword>
<reference evidence="9" key="1">
    <citation type="submission" date="2021-12" db="EMBL/GenBank/DDBJ databases">
        <title>Curvularia clavata genome.</title>
        <authorList>
            <person name="Cao Y."/>
        </authorList>
    </citation>
    <scope>NUCLEOTIDE SEQUENCE</scope>
    <source>
        <strain evidence="9">Yc1106</strain>
    </source>
</reference>
<dbReference type="OrthoDB" id="5329176at2759"/>
<comment type="subcellular location">
    <subcellularLocation>
        <location evidence="1">Membrane</location>
        <topology evidence="1">Multi-pass membrane protein</topology>
    </subcellularLocation>
</comment>
<dbReference type="GO" id="GO:0016020">
    <property type="term" value="C:membrane"/>
    <property type="evidence" value="ECO:0007669"/>
    <property type="project" value="UniProtKB-SubCell"/>
</dbReference>
<dbReference type="PANTHER" id="PTHR33048">
    <property type="entry name" value="PTH11-LIKE INTEGRAL MEMBRANE PROTEIN (AFU_ORTHOLOGUE AFUA_5G11245)"/>
    <property type="match status" value="1"/>
</dbReference>
<protein>
    <recommendedName>
        <fullName evidence="8">Rhodopsin domain-containing protein</fullName>
    </recommendedName>
</protein>
<dbReference type="InterPro" id="IPR052337">
    <property type="entry name" value="SAT4-like"/>
</dbReference>
<evidence type="ECO:0000313" key="9">
    <source>
        <dbReference type="EMBL" id="USP77918.1"/>
    </source>
</evidence>
<evidence type="ECO:0000256" key="7">
    <source>
        <dbReference type="SAM" id="Phobius"/>
    </source>
</evidence>
<evidence type="ECO:0000256" key="6">
    <source>
        <dbReference type="SAM" id="MobiDB-lite"/>
    </source>
</evidence>
<accession>A0A9Q9DRU7</accession>
<evidence type="ECO:0000313" key="10">
    <source>
        <dbReference type="Proteomes" id="UP001056012"/>
    </source>
</evidence>
<dbReference type="Pfam" id="PF20684">
    <property type="entry name" value="Fung_rhodopsin"/>
    <property type="match status" value="1"/>
</dbReference>
<evidence type="ECO:0000259" key="8">
    <source>
        <dbReference type="Pfam" id="PF20684"/>
    </source>
</evidence>
<comment type="similarity">
    <text evidence="5">Belongs to the SAT4 family.</text>
</comment>
<dbReference type="EMBL" id="CP089276">
    <property type="protein sequence ID" value="USP77918.1"/>
    <property type="molecule type" value="Genomic_DNA"/>
</dbReference>
<dbReference type="VEuPathDB" id="FungiDB:yc1106_05192"/>
<feature type="transmembrane region" description="Helical" evidence="7">
    <location>
        <begin position="113"/>
        <end position="131"/>
    </location>
</feature>
<keyword evidence="3 7" id="KW-1133">Transmembrane helix</keyword>
<feature type="transmembrane region" description="Helical" evidence="7">
    <location>
        <begin position="143"/>
        <end position="167"/>
    </location>
</feature>